<dbReference type="PROSITE" id="PS00061">
    <property type="entry name" value="ADH_SHORT"/>
    <property type="match status" value="1"/>
</dbReference>
<dbReference type="OrthoDB" id="498125at2759"/>
<name>A0A0C9WDC3_9AGAM</name>
<dbReference type="Proteomes" id="UP000053820">
    <property type="component" value="Unassembled WGS sequence"/>
</dbReference>
<evidence type="ECO:0000256" key="2">
    <source>
        <dbReference type="ARBA" id="ARBA00012948"/>
    </source>
</evidence>
<dbReference type="GO" id="GO:0004316">
    <property type="term" value="F:3-oxoacyl-[acyl-carrier-protein] reductase (NADPH) activity"/>
    <property type="evidence" value="ECO:0007669"/>
    <property type="project" value="UniProtKB-EC"/>
</dbReference>
<keyword evidence="6" id="KW-1185">Reference proteome</keyword>
<dbReference type="EMBL" id="KN839856">
    <property type="protein sequence ID" value="KIJ62357.1"/>
    <property type="molecule type" value="Genomic_DNA"/>
</dbReference>
<organism evidence="5 6">
    <name type="scientific">Hydnomerulius pinastri MD-312</name>
    <dbReference type="NCBI Taxonomy" id="994086"/>
    <lineage>
        <taxon>Eukaryota</taxon>
        <taxon>Fungi</taxon>
        <taxon>Dikarya</taxon>
        <taxon>Basidiomycota</taxon>
        <taxon>Agaricomycotina</taxon>
        <taxon>Agaricomycetes</taxon>
        <taxon>Agaricomycetidae</taxon>
        <taxon>Boletales</taxon>
        <taxon>Boletales incertae sedis</taxon>
        <taxon>Leucogyrophana</taxon>
    </lineage>
</organism>
<dbReference type="GO" id="GO:0032787">
    <property type="term" value="P:monocarboxylic acid metabolic process"/>
    <property type="evidence" value="ECO:0007669"/>
    <property type="project" value="UniProtKB-ARBA"/>
</dbReference>
<accession>A0A0C9WDC3</accession>
<gene>
    <name evidence="5" type="ORF">HYDPIDRAFT_30609</name>
</gene>
<comment type="similarity">
    <text evidence="1">Belongs to the short-chain dehydrogenases/reductases (SDR) family.</text>
</comment>
<dbReference type="HOGENOM" id="CLU_010194_1_0_1"/>
<dbReference type="InterPro" id="IPR050259">
    <property type="entry name" value="SDR"/>
</dbReference>
<reference evidence="5 6" key="1">
    <citation type="submission" date="2014-04" db="EMBL/GenBank/DDBJ databases">
        <title>Evolutionary Origins and Diversification of the Mycorrhizal Mutualists.</title>
        <authorList>
            <consortium name="DOE Joint Genome Institute"/>
            <consortium name="Mycorrhizal Genomics Consortium"/>
            <person name="Kohler A."/>
            <person name="Kuo A."/>
            <person name="Nagy L.G."/>
            <person name="Floudas D."/>
            <person name="Copeland A."/>
            <person name="Barry K.W."/>
            <person name="Cichocki N."/>
            <person name="Veneault-Fourrey C."/>
            <person name="LaButti K."/>
            <person name="Lindquist E.A."/>
            <person name="Lipzen A."/>
            <person name="Lundell T."/>
            <person name="Morin E."/>
            <person name="Murat C."/>
            <person name="Riley R."/>
            <person name="Ohm R."/>
            <person name="Sun H."/>
            <person name="Tunlid A."/>
            <person name="Henrissat B."/>
            <person name="Grigoriev I.V."/>
            <person name="Hibbett D.S."/>
            <person name="Martin F."/>
        </authorList>
    </citation>
    <scope>NUCLEOTIDE SEQUENCE [LARGE SCALE GENOMIC DNA]</scope>
    <source>
        <strain evidence="5 6">MD-312</strain>
    </source>
</reference>
<dbReference type="FunFam" id="3.40.50.720:FF:000084">
    <property type="entry name" value="Short-chain dehydrogenase reductase"/>
    <property type="match status" value="1"/>
</dbReference>
<keyword evidence="3" id="KW-0521">NADP</keyword>
<evidence type="ECO:0000313" key="6">
    <source>
        <dbReference type="Proteomes" id="UP000053820"/>
    </source>
</evidence>
<evidence type="ECO:0000313" key="5">
    <source>
        <dbReference type="EMBL" id="KIJ62357.1"/>
    </source>
</evidence>
<sequence length="263" mass="27358">MSIVKGVALITGSAQGIGRGIALRLAKDGFDIGLNDIASKREQLQAVADDVGKLGRKAFVVPADVSVEEEVQGMVKEITSALGGLDVMVANAGIAALSPLLSTELELWDRIMRINARGPFLCYKYAAAQMIKQGRGGRIIGASSLAGKVGHPLGGAYGASKFAVRGLTQSAAAELGRYGITVNSYAPGVIQTPMTENLTDGDGAIMASDKESVDWLSGRINTRPIKHLGQPEDIASIVSYLASKEAHYITGQCISVDGGIASS</sequence>
<dbReference type="PRINTS" id="PR00081">
    <property type="entry name" value="GDHRDH"/>
</dbReference>
<dbReference type="EC" id="1.1.1.100" evidence="2"/>
<protein>
    <recommendedName>
        <fullName evidence="2">3-oxoacyl-[acyl-carrier-protein] reductase</fullName>
        <ecNumber evidence="2">1.1.1.100</ecNumber>
    </recommendedName>
</protein>
<dbReference type="InterPro" id="IPR020904">
    <property type="entry name" value="Sc_DH/Rdtase_CS"/>
</dbReference>
<dbReference type="InterPro" id="IPR036291">
    <property type="entry name" value="NAD(P)-bd_dom_sf"/>
</dbReference>
<comment type="catalytic activity">
    <reaction evidence="4">
        <text>a (3R)-hydroxyacyl-[ACP] + NADP(+) = a 3-oxoacyl-[ACP] + NADPH + H(+)</text>
        <dbReference type="Rhea" id="RHEA:17397"/>
        <dbReference type="Rhea" id="RHEA-COMP:9916"/>
        <dbReference type="Rhea" id="RHEA-COMP:9945"/>
        <dbReference type="ChEBI" id="CHEBI:15378"/>
        <dbReference type="ChEBI" id="CHEBI:57783"/>
        <dbReference type="ChEBI" id="CHEBI:58349"/>
        <dbReference type="ChEBI" id="CHEBI:78776"/>
        <dbReference type="ChEBI" id="CHEBI:78827"/>
        <dbReference type="EC" id="1.1.1.100"/>
    </reaction>
</comment>
<dbReference type="PRINTS" id="PR00080">
    <property type="entry name" value="SDRFAMILY"/>
</dbReference>
<dbReference type="PANTHER" id="PTHR42879:SF2">
    <property type="entry name" value="3-OXOACYL-[ACYL-CARRIER-PROTEIN] REDUCTASE FABG"/>
    <property type="match status" value="1"/>
</dbReference>
<dbReference type="SUPFAM" id="SSF51735">
    <property type="entry name" value="NAD(P)-binding Rossmann-fold domains"/>
    <property type="match status" value="1"/>
</dbReference>
<dbReference type="AlphaFoldDB" id="A0A0C9WDC3"/>
<dbReference type="Gene3D" id="3.40.50.720">
    <property type="entry name" value="NAD(P)-binding Rossmann-like Domain"/>
    <property type="match status" value="1"/>
</dbReference>
<evidence type="ECO:0000256" key="3">
    <source>
        <dbReference type="ARBA" id="ARBA00022857"/>
    </source>
</evidence>
<dbReference type="InterPro" id="IPR002347">
    <property type="entry name" value="SDR_fam"/>
</dbReference>
<evidence type="ECO:0000256" key="1">
    <source>
        <dbReference type="ARBA" id="ARBA00006484"/>
    </source>
</evidence>
<proteinExistence type="inferred from homology"/>
<evidence type="ECO:0000256" key="4">
    <source>
        <dbReference type="ARBA" id="ARBA00048508"/>
    </source>
</evidence>
<dbReference type="Pfam" id="PF13561">
    <property type="entry name" value="adh_short_C2"/>
    <property type="match status" value="1"/>
</dbReference>
<dbReference type="PANTHER" id="PTHR42879">
    <property type="entry name" value="3-OXOACYL-(ACYL-CARRIER-PROTEIN) REDUCTASE"/>
    <property type="match status" value="1"/>
</dbReference>